<dbReference type="EMBL" id="CP042425">
    <property type="protein sequence ID" value="QEL14606.1"/>
    <property type="molecule type" value="Genomic_DNA"/>
</dbReference>
<reference evidence="2" key="1">
    <citation type="submission" date="2019-08" db="EMBL/GenBank/DDBJ databases">
        <title>Limnoglobus roseus gen. nov., sp. nov., a novel freshwater planctomycete with a giant genome from the family Gemmataceae.</title>
        <authorList>
            <person name="Kulichevskaya I.S."/>
            <person name="Naumoff D.G."/>
            <person name="Miroshnikov K."/>
            <person name="Ivanova A."/>
            <person name="Philippov D.A."/>
            <person name="Hakobyan A."/>
            <person name="Rijpstra I.C."/>
            <person name="Sinninghe Damste J.S."/>
            <person name="Liesack W."/>
            <person name="Dedysh S.N."/>
        </authorList>
    </citation>
    <scope>NUCLEOTIDE SEQUENCE [LARGE SCALE GENOMIC DNA]</scope>
    <source>
        <strain evidence="2">PX52</strain>
    </source>
</reference>
<dbReference type="AlphaFoldDB" id="A0A5C1A983"/>
<proteinExistence type="predicted"/>
<evidence type="ECO:0000313" key="2">
    <source>
        <dbReference type="Proteomes" id="UP000324974"/>
    </source>
</evidence>
<dbReference type="RefSeq" id="WP_178132542.1">
    <property type="nucleotide sequence ID" value="NZ_CP042425.1"/>
</dbReference>
<dbReference type="Proteomes" id="UP000324974">
    <property type="component" value="Chromosome"/>
</dbReference>
<dbReference type="KEGG" id="lrs:PX52LOC_01497"/>
<keyword evidence="2" id="KW-1185">Reference proteome</keyword>
<protein>
    <submittedName>
        <fullName evidence="1">Uncharacterized protein</fullName>
    </submittedName>
</protein>
<gene>
    <name evidence="1" type="ORF">PX52LOC_01497</name>
</gene>
<name>A0A5C1A983_9BACT</name>
<evidence type="ECO:0000313" key="1">
    <source>
        <dbReference type="EMBL" id="QEL14606.1"/>
    </source>
</evidence>
<accession>A0A5C1A983</accession>
<sequence>MTPITREMLRDYIHDALPDHELPLVERALRDLPSVQALFNQVRQELDRGEHSIGAIWRRERLSCPTREQLGGFLLDALDPDLHEYIAFHLKTVGCPHCSANLDDLTKRQAEAEGPVKTRRQRILKSTAGVLRNATGT</sequence>
<organism evidence="1 2">
    <name type="scientific">Limnoglobus roseus</name>
    <dbReference type="NCBI Taxonomy" id="2598579"/>
    <lineage>
        <taxon>Bacteria</taxon>
        <taxon>Pseudomonadati</taxon>
        <taxon>Planctomycetota</taxon>
        <taxon>Planctomycetia</taxon>
        <taxon>Gemmatales</taxon>
        <taxon>Gemmataceae</taxon>
        <taxon>Limnoglobus</taxon>
    </lineage>
</organism>